<proteinExistence type="predicted"/>
<dbReference type="AlphaFoldDB" id="A0A4Y7J5E7"/>
<dbReference type="Proteomes" id="UP000316621">
    <property type="component" value="Chromosome 3"/>
</dbReference>
<dbReference type="Gramene" id="RZC56047">
    <property type="protein sequence ID" value="RZC56047"/>
    <property type="gene ID" value="C5167_014911"/>
</dbReference>
<keyword evidence="2" id="KW-1185">Reference proteome</keyword>
<organism evidence="1 2">
    <name type="scientific">Papaver somniferum</name>
    <name type="common">Opium poppy</name>
    <dbReference type="NCBI Taxonomy" id="3469"/>
    <lineage>
        <taxon>Eukaryota</taxon>
        <taxon>Viridiplantae</taxon>
        <taxon>Streptophyta</taxon>
        <taxon>Embryophyta</taxon>
        <taxon>Tracheophyta</taxon>
        <taxon>Spermatophyta</taxon>
        <taxon>Magnoliopsida</taxon>
        <taxon>Ranunculales</taxon>
        <taxon>Papaveraceae</taxon>
        <taxon>Papaveroideae</taxon>
        <taxon>Papaver</taxon>
    </lineage>
</organism>
<protein>
    <submittedName>
        <fullName evidence="1">Uncharacterized protein</fullName>
    </submittedName>
</protein>
<name>A0A4Y7J5E7_PAPSO</name>
<evidence type="ECO:0000313" key="2">
    <source>
        <dbReference type="Proteomes" id="UP000316621"/>
    </source>
</evidence>
<reference evidence="1 2" key="1">
    <citation type="journal article" date="2018" name="Science">
        <title>The opium poppy genome and morphinan production.</title>
        <authorList>
            <person name="Guo L."/>
            <person name="Winzer T."/>
            <person name="Yang X."/>
            <person name="Li Y."/>
            <person name="Ning Z."/>
            <person name="He Z."/>
            <person name="Teodor R."/>
            <person name="Lu Y."/>
            <person name="Bowser T.A."/>
            <person name="Graham I.A."/>
            <person name="Ye K."/>
        </authorList>
    </citation>
    <scope>NUCLEOTIDE SEQUENCE [LARGE SCALE GENOMIC DNA]</scope>
    <source>
        <strain evidence="2">cv. HN1</strain>
        <tissue evidence="1">Leaves</tissue>
    </source>
</reference>
<dbReference type="EMBL" id="CM010717">
    <property type="protein sequence ID" value="RZC56047.1"/>
    <property type="molecule type" value="Genomic_DNA"/>
</dbReference>
<evidence type="ECO:0000313" key="1">
    <source>
        <dbReference type="EMBL" id="RZC56047.1"/>
    </source>
</evidence>
<sequence>MDPAAFDGVLCKGITSGAHIHSTLFQRTSWESRRDQFRGLGKDKSHG</sequence>
<accession>A0A4Y7J5E7</accession>
<gene>
    <name evidence="1" type="ORF">C5167_014911</name>
</gene>